<sequence length="1026" mass="121914">MKLLQLILCFMLIAQIFAEDVENTVNIEGEEFELEDDNKYEREKAQISEKMRSSIEKKIARKIALREVAKKRQFDRKTSKIHRKLKKINTQIEGLQKRLHIYSKTRKSLKIKRTKLISQKKAAILKIKELRTSMQAKITKMEMKAMKKGKKINLTKKRALQLIQKNQARKIVREFTIKENRIKRQLKQLESKKSIMRRKIVHLQGIGKYLRAKLANVLKQKQEYAKKIQNKRIELVKKAMRYAKVFAMLSQVEKHIKHVEERLAVVVEERKRGKLSSQREYLMKKQKMIKKRIEVLKRRKAERKARKVEINKMKQQMKEYNKKYHAEKKIKKAALRSAKRQVSYLKRQYKKAERAYNGARSLVKREKKAIALKGARLAFFQAKSTVYNLKKDIRDMKNISIQKVHAILRGLLKLKIIDANMRITEHKLSIKEYEVYKKKVVGRIHQLKKYGRRLDLCPANQRLLRKRLSINYRRLKHVARKISHSMKAIRMHQLRIGMMHKKLRMIAIKEYKHMKAMVRSLKASVKELKNTIRVAKFKKACAGVITRKRMNYIIKNAKNEIQSLKVEINDFRMKIKLVDEAIAEEKRQRLMVTKIDYHRAKAALHEAKHGIRVISRKIQKNKELATSSTEPWKRRQYLGRNGKLTMKLVKLESMRKKLAQKVDMLKVKYNKLYQAEISEFLAYKTKWEVRKSKVIAELNRLAKQDTKITRKLRKGICEIKKCRILFSRKYNYLQAHKLQIVLYKINKKLEKIHSEYVRRSEARSFRIIKKRFNKQKKAYIKNEHLLKHVRHQLTRLEKKIAVAEQRLPFLADNEKVIARGVVAALEKIKRNVQKKINVLENQRTIIMKKYLALNKEYLIQLKKRMESDKKRKAELIAKRPETLRAALYELIPHKQQRAERKLNRLDKEVESLEKRSLEDAHRMKEAIRTRKFLQDAVKPKVVCTGGIINCRYCHSLGRIIKVSLRNREEDRIILERLHHRCNKELPENQARCIDVAMRLTEVAVKVFDPVKFKVASACKKIGVCGI</sequence>
<dbReference type="VEuPathDB" id="AmoebaDB:EHI_155530"/>
<feature type="coiled-coil region" evidence="1">
    <location>
        <begin position="172"/>
        <end position="269"/>
    </location>
</feature>
<dbReference type="VEuPathDB" id="AmoebaDB:EHI7A_172340"/>
<evidence type="ECO:0000313" key="4">
    <source>
        <dbReference type="Proteomes" id="UP000078387"/>
    </source>
</evidence>
<dbReference type="VEuPathDB" id="AmoebaDB:KM1_270450"/>
<reference evidence="3 4" key="1">
    <citation type="submission" date="2016-05" db="EMBL/GenBank/DDBJ databases">
        <title>First whole genome sequencing of Entamoeba histolytica HM1:IMSS-clone-6.</title>
        <authorList>
            <person name="Mukherjee Avik.K."/>
            <person name="Izumyama S."/>
            <person name="Nakada-Tsukui K."/>
            <person name="Nozaki T."/>
        </authorList>
    </citation>
    <scope>NUCLEOTIDE SEQUENCE [LARGE SCALE GENOMIC DNA]</scope>
    <source>
        <strain evidence="3 4">HM1:IMSS clone 6</strain>
    </source>
</reference>
<dbReference type="VEuPathDB" id="AmoebaDB:EHI8A_197120"/>
<dbReference type="Gene3D" id="1.10.225.10">
    <property type="entry name" value="Saposin-like"/>
    <property type="match status" value="1"/>
</dbReference>
<feature type="coiled-coil region" evidence="1">
    <location>
        <begin position="786"/>
        <end position="915"/>
    </location>
</feature>
<feature type="chain" id="PRO_5008039912" evidence="2">
    <location>
        <begin position="19"/>
        <end position="1026"/>
    </location>
</feature>
<comment type="caution">
    <text evidence="3">The sequence shown here is derived from an EMBL/GenBank/DDBJ whole genome shotgun (WGS) entry which is preliminary data.</text>
</comment>
<evidence type="ECO:0000256" key="2">
    <source>
        <dbReference type="SAM" id="SignalP"/>
    </source>
</evidence>
<dbReference type="VEuPathDB" id="AmoebaDB:EHI5A_220660"/>
<dbReference type="eggNOG" id="ENOG502R22X">
    <property type="taxonomic scope" value="Eukaryota"/>
</dbReference>
<feature type="signal peptide" evidence="2">
    <location>
        <begin position="1"/>
        <end position="18"/>
    </location>
</feature>
<dbReference type="Proteomes" id="UP000078387">
    <property type="component" value="Unassembled WGS sequence"/>
</dbReference>
<name>A0A175JHT8_ENTHI</name>
<keyword evidence="2" id="KW-0732">Signal</keyword>
<protein>
    <submittedName>
        <fullName evidence="3">Chromosome partition protein putative</fullName>
    </submittedName>
</protein>
<keyword evidence="1" id="KW-0175">Coiled coil</keyword>
<feature type="coiled-coil region" evidence="1">
    <location>
        <begin position="298"/>
        <end position="355"/>
    </location>
</feature>
<feature type="coiled-coil region" evidence="1">
    <location>
        <begin position="511"/>
        <end position="574"/>
    </location>
</feature>
<organism evidence="3 4">
    <name type="scientific">Entamoeba histolytica</name>
    <dbReference type="NCBI Taxonomy" id="5759"/>
    <lineage>
        <taxon>Eukaryota</taxon>
        <taxon>Amoebozoa</taxon>
        <taxon>Evosea</taxon>
        <taxon>Archamoebae</taxon>
        <taxon>Mastigamoebida</taxon>
        <taxon>Entamoebidae</taxon>
        <taxon>Entamoeba</taxon>
    </lineage>
</organism>
<proteinExistence type="predicted"/>
<dbReference type="EMBL" id="BDEQ01000001">
    <property type="protein sequence ID" value="GAT92983.1"/>
    <property type="molecule type" value="Genomic_DNA"/>
</dbReference>
<evidence type="ECO:0000256" key="1">
    <source>
        <dbReference type="SAM" id="Coils"/>
    </source>
</evidence>
<accession>A0A175JHT8</accession>
<evidence type="ECO:0000313" key="3">
    <source>
        <dbReference type="EMBL" id="GAT92983.1"/>
    </source>
</evidence>
<dbReference type="AlphaFoldDB" id="A0A175JHT8"/>
<gene>
    <name evidence="3" type="ORF">CL6EHI_155530</name>
</gene>